<protein>
    <submittedName>
        <fullName evidence="2">Uncharacterized protein</fullName>
    </submittedName>
</protein>
<dbReference type="EMBL" id="LXQA010766358">
    <property type="protein sequence ID" value="MCI69978.1"/>
    <property type="molecule type" value="Genomic_DNA"/>
</dbReference>
<evidence type="ECO:0000313" key="3">
    <source>
        <dbReference type="Proteomes" id="UP000265520"/>
    </source>
</evidence>
<feature type="region of interest" description="Disordered" evidence="1">
    <location>
        <begin position="1"/>
        <end position="20"/>
    </location>
</feature>
<evidence type="ECO:0000313" key="2">
    <source>
        <dbReference type="EMBL" id="MCI69978.1"/>
    </source>
</evidence>
<dbReference type="AlphaFoldDB" id="A0A392UAB6"/>
<sequence length="20" mass="2251">MAELRHPSPNQMLPEADCPN</sequence>
<comment type="caution">
    <text evidence="2">The sequence shown here is derived from an EMBL/GenBank/DDBJ whole genome shotgun (WGS) entry which is preliminary data.</text>
</comment>
<proteinExistence type="predicted"/>
<feature type="non-terminal residue" evidence="2">
    <location>
        <position position="20"/>
    </location>
</feature>
<name>A0A392UAB6_9FABA</name>
<organism evidence="2 3">
    <name type="scientific">Trifolium medium</name>
    <dbReference type="NCBI Taxonomy" id="97028"/>
    <lineage>
        <taxon>Eukaryota</taxon>
        <taxon>Viridiplantae</taxon>
        <taxon>Streptophyta</taxon>
        <taxon>Embryophyta</taxon>
        <taxon>Tracheophyta</taxon>
        <taxon>Spermatophyta</taxon>
        <taxon>Magnoliopsida</taxon>
        <taxon>eudicotyledons</taxon>
        <taxon>Gunneridae</taxon>
        <taxon>Pentapetalae</taxon>
        <taxon>rosids</taxon>
        <taxon>fabids</taxon>
        <taxon>Fabales</taxon>
        <taxon>Fabaceae</taxon>
        <taxon>Papilionoideae</taxon>
        <taxon>50 kb inversion clade</taxon>
        <taxon>NPAAA clade</taxon>
        <taxon>Hologalegina</taxon>
        <taxon>IRL clade</taxon>
        <taxon>Trifolieae</taxon>
        <taxon>Trifolium</taxon>
    </lineage>
</organism>
<reference evidence="2 3" key="1">
    <citation type="journal article" date="2018" name="Front. Plant Sci.">
        <title>Red Clover (Trifolium pratense) and Zigzag Clover (T. medium) - A Picture of Genomic Similarities and Differences.</title>
        <authorList>
            <person name="Dluhosova J."/>
            <person name="Istvanek J."/>
            <person name="Nedelnik J."/>
            <person name="Repkova J."/>
        </authorList>
    </citation>
    <scope>NUCLEOTIDE SEQUENCE [LARGE SCALE GENOMIC DNA]</scope>
    <source>
        <strain evidence="3">cv. 10/8</strain>
        <tissue evidence="2">Leaf</tissue>
    </source>
</reference>
<evidence type="ECO:0000256" key="1">
    <source>
        <dbReference type="SAM" id="MobiDB-lite"/>
    </source>
</evidence>
<keyword evidence="3" id="KW-1185">Reference proteome</keyword>
<dbReference type="Proteomes" id="UP000265520">
    <property type="component" value="Unassembled WGS sequence"/>
</dbReference>
<accession>A0A392UAB6</accession>